<dbReference type="eggNOG" id="ENOG502SRYK">
    <property type="taxonomic scope" value="Eukaryota"/>
</dbReference>
<dbReference type="OrthoDB" id="4095156at2759"/>
<dbReference type="RefSeq" id="XP_001482490.2">
    <property type="nucleotide sequence ID" value="XM_001482440.1"/>
</dbReference>
<dbReference type="EMBL" id="CH408161">
    <property type="protein sequence ID" value="EDK41412.2"/>
    <property type="molecule type" value="Genomic_DNA"/>
</dbReference>
<dbReference type="InParanoid" id="A5DQF9"/>
<dbReference type="AlphaFoldDB" id="A5DQF9"/>
<evidence type="ECO:0000313" key="3">
    <source>
        <dbReference type="EMBL" id="EDK41412.2"/>
    </source>
</evidence>
<feature type="compositionally biased region" description="Polar residues" evidence="1">
    <location>
        <begin position="360"/>
        <end position="376"/>
    </location>
</feature>
<organism evidence="3 4">
    <name type="scientific">Meyerozyma guilliermondii (strain ATCC 6260 / CBS 566 / DSM 6381 / JCM 1539 / NBRC 10279 / NRRL Y-324)</name>
    <name type="common">Yeast</name>
    <name type="synonym">Candida guilliermondii</name>
    <dbReference type="NCBI Taxonomy" id="294746"/>
    <lineage>
        <taxon>Eukaryota</taxon>
        <taxon>Fungi</taxon>
        <taxon>Dikarya</taxon>
        <taxon>Ascomycota</taxon>
        <taxon>Saccharomycotina</taxon>
        <taxon>Pichiomycetes</taxon>
        <taxon>Debaryomycetaceae</taxon>
        <taxon>Meyerozyma</taxon>
    </lineage>
</organism>
<keyword evidence="2" id="KW-1133">Transmembrane helix</keyword>
<sequence>MQENREVTENIGIAVIVLYASVYLFSVLYSVLLTSVQFSSFYIFFILLSVFLLYLYTCHLCQATNSLFLYTMTFHELFRDRKVPPKVEELTLEGKPASTLIRVLERFSSMSGIVTSSHFKKDPEAKTRVSASEIQAKMNKMVKFHRRLEAQQADTAQSLNNWAADLPHLNSRQMIQEFASILLTQRAGSITLSEKLERLKDSFSLVNDRERKLNDLAAARTKLLKNVKDSETKYGVNASCTTLLKEKLEEVQCNLEVVEIQCIRSLSHELKDTFAEYLIAIQNYHARLSDASEAYYACLISFQKDDRLIDQSANNSDVTRILADESSKARSSPACSQCFRELGITTGCAHDSSRNMYPGDSQSNLNHNPQQFAPSPIQMSNDAAYDFLEHDPWQ</sequence>
<proteinExistence type="predicted"/>
<gene>
    <name evidence="3" type="ORF">PGUG_05510</name>
</gene>
<keyword evidence="4" id="KW-1185">Reference proteome</keyword>
<evidence type="ECO:0000256" key="1">
    <source>
        <dbReference type="SAM" id="MobiDB-lite"/>
    </source>
</evidence>
<dbReference type="VEuPathDB" id="FungiDB:PGUG_05510"/>
<dbReference type="Proteomes" id="UP000001997">
    <property type="component" value="Unassembled WGS sequence"/>
</dbReference>
<evidence type="ECO:0000256" key="2">
    <source>
        <dbReference type="SAM" id="Phobius"/>
    </source>
</evidence>
<feature type="transmembrane region" description="Helical" evidence="2">
    <location>
        <begin position="39"/>
        <end position="57"/>
    </location>
</feature>
<keyword evidence="2" id="KW-0472">Membrane</keyword>
<feature type="region of interest" description="Disordered" evidence="1">
    <location>
        <begin position="353"/>
        <end position="376"/>
    </location>
</feature>
<dbReference type="GeneID" id="5124206"/>
<name>A5DQF9_PICGU</name>
<dbReference type="KEGG" id="pgu:PGUG_05510"/>
<dbReference type="HOGENOM" id="CLU_700403_0_0_1"/>
<accession>A5DQF9</accession>
<reference evidence="3 4" key="1">
    <citation type="journal article" date="2009" name="Nature">
        <title>Evolution of pathogenicity and sexual reproduction in eight Candida genomes.</title>
        <authorList>
            <person name="Butler G."/>
            <person name="Rasmussen M.D."/>
            <person name="Lin M.F."/>
            <person name="Santos M.A."/>
            <person name="Sakthikumar S."/>
            <person name="Munro C.A."/>
            <person name="Rheinbay E."/>
            <person name="Grabherr M."/>
            <person name="Forche A."/>
            <person name="Reedy J.L."/>
            <person name="Agrafioti I."/>
            <person name="Arnaud M.B."/>
            <person name="Bates S."/>
            <person name="Brown A.J."/>
            <person name="Brunke S."/>
            <person name="Costanzo M.C."/>
            <person name="Fitzpatrick D.A."/>
            <person name="de Groot P.W."/>
            <person name="Harris D."/>
            <person name="Hoyer L.L."/>
            <person name="Hube B."/>
            <person name="Klis F.M."/>
            <person name="Kodira C."/>
            <person name="Lennard N."/>
            <person name="Logue M.E."/>
            <person name="Martin R."/>
            <person name="Neiman A.M."/>
            <person name="Nikolaou E."/>
            <person name="Quail M.A."/>
            <person name="Quinn J."/>
            <person name="Santos M.C."/>
            <person name="Schmitzberger F.F."/>
            <person name="Sherlock G."/>
            <person name="Shah P."/>
            <person name="Silverstein K.A."/>
            <person name="Skrzypek M.S."/>
            <person name="Soll D."/>
            <person name="Staggs R."/>
            <person name="Stansfield I."/>
            <person name="Stumpf M.P."/>
            <person name="Sudbery P.E."/>
            <person name="Srikantha T."/>
            <person name="Zeng Q."/>
            <person name="Berman J."/>
            <person name="Berriman M."/>
            <person name="Heitman J."/>
            <person name="Gow N.A."/>
            <person name="Lorenz M.C."/>
            <person name="Birren B.W."/>
            <person name="Kellis M."/>
            <person name="Cuomo C.A."/>
        </authorList>
    </citation>
    <scope>NUCLEOTIDE SEQUENCE [LARGE SCALE GENOMIC DNA]</scope>
    <source>
        <strain evidence="4">ATCC 6260 / CBS 566 / DSM 6381 / JCM 1539 / NBRC 10279 / NRRL Y-324</strain>
    </source>
</reference>
<protein>
    <submittedName>
        <fullName evidence="3">Uncharacterized protein</fullName>
    </submittedName>
</protein>
<evidence type="ECO:0000313" key="4">
    <source>
        <dbReference type="Proteomes" id="UP000001997"/>
    </source>
</evidence>
<keyword evidence="2" id="KW-0812">Transmembrane</keyword>
<feature type="transmembrane region" description="Helical" evidence="2">
    <location>
        <begin position="12"/>
        <end position="32"/>
    </location>
</feature>